<dbReference type="Proteomes" id="UP000253594">
    <property type="component" value="Unassembled WGS sequence"/>
</dbReference>
<dbReference type="GO" id="GO:0006950">
    <property type="term" value="P:response to stress"/>
    <property type="evidence" value="ECO:0007669"/>
    <property type="project" value="UniProtKB-ARBA"/>
</dbReference>
<dbReference type="Pfam" id="PF08212">
    <property type="entry name" value="Lipocalin_2"/>
    <property type="match status" value="1"/>
</dbReference>
<dbReference type="InterPro" id="IPR047202">
    <property type="entry name" value="Lipocalin_Blc-like_dom"/>
</dbReference>
<dbReference type="InterPro" id="IPR012674">
    <property type="entry name" value="Calycin"/>
</dbReference>
<feature type="non-terminal residue" evidence="2">
    <location>
        <position position="130"/>
    </location>
</feature>
<comment type="caution">
    <text evidence="2">The sequence shown here is derived from an EMBL/GenBank/DDBJ whole genome shotgun (WGS) entry which is preliminary data.</text>
</comment>
<protein>
    <submittedName>
        <fullName evidence="2">Lipocalin</fullName>
    </submittedName>
</protein>
<dbReference type="PANTHER" id="PTHR10612:SF34">
    <property type="entry name" value="APOLIPOPROTEIN D"/>
    <property type="match status" value="1"/>
</dbReference>
<dbReference type="CDD" id="cd19438">
    <property type="entry name" value="lipocalin_Blc-like"/>
    <property type="match status" value="1"/>
</dbReference>
<proteinExistence type="predicted"/>
<sequence length="130" mass="14926">MIGLPIRVLCTLWLGLLLVGCAGSPKNPPATEQVDLQRYQGTWYELARLPMFFQRNCAQSEAHYRLQEDQSIQVINRCLTLDGDWEQVAGRAVAQQPGRTDKLWVRFDNWFANLFPNVARGDYWVLAVDD</sequence>
<dbReference type="PROSITE" id="PS51257">
    <property type="entry name" value="PROKAR_LIPOPROTEIN"/>
    <property type="match status" value="1"/>
</dbReference>
<dbReference type="SUPFAM" id="SSF50814">
    <property type="entry name" value="Lipocalins"/>
    <property type="match status" value="1"/>
</dbReference>
<evidence type="ECO:0000259" key="1">
    <source>
        <dbReference type="Pfam" id="PF08212"/>
    </source>
</evidence>
<accession>A0A367ME02</accession>
<reference evidence="2 3" key="1">
    <citation type="submission" date="2018-07" db="EMBL/GenBank/DDBJ databases">
        <title>Mechanisms of high-level aminoglycoside resistance among Gram-negative pathogens in Brazil.</title>
        <authorList>
            <person name="Ballaben A.S."/>
            <person name="Darini A.L.C."/>
            <person name="Doi Y."/>
        </authorList>
    </citation>
    <scope>NUCLEOTIDE SEQUENCE [LARGE SCALE GENOMIC DNA]</scope>
    <source>
        <strain evidence="2 3">B2-305</strain>
    </source>
</reference>
<evidence type="ECO:0000313" key="3">
    <source>
        <dbReference type="Proteomes" id="UP000253594"/>
    </source>
</evidence>
<dbReference type="EMBL" id="QORE01000220">
    <property type="protein sequence ID" value="RCI75163.1"/>
    <property type="molecule type" value="Genomic_DNA"/>
</dbReference>
<dbReference type="AlphaFoldDB" id="A0A367ME02"/>
<dbReference type="PANTHER" id="PTHR10612">
    <property type="entry name" value="APOLIPOPROTEIN D"/>
    <property type="match status" value="1"/>
</dbReference>
<dbReference type="InterPro" id="IPR022272">
    <property type="entry name" value="Lipocalin_CS"/>
</dbReference>
<organism evidence="2 3">
    <name type="scientific">Pseudomonas aeruginosa</name>
    <dbReference type="NCBI Taxonomy" id="287"/>
    <lineage>
        <taxon>Bacteria</taxon>
        <taxon>Pseudomonadati</taxon>
        <taxon>Pseudomonadota</taxon>
        <taxon>Gammaproteobacteria</taxon>
        <taxon>Pseudomonadales</taxon>
        <taxon>Pseudomonadaceae</taxon>
        <taxon>Pseudomonas</taxon>
    </lineage>
</organism>
<dbReference type="PROSITE" id="PS00213">
    <property type="entry name" value="LIPOCALIN"/>
    <property type="match status" value="1"/>
</dbReference>
<dbReference type="InterPro" id="IPR000566">
    <property type="entry name" value="Lipocln_cytosolic_FA-bd_dom"/>
</dbReference>
<gene>
    <name evidence="2" type="ORF">DT376_09055</name>
</gene>
<feature type="domain" description="Lipocalin/cytosolic fatty-acid binding" evidence="1">
    <location>
        <begin position="34"/>
        <end position="130"/>
    </location>
</feature>
<name>A0A367ME02_PSEAI</name>
<dbReference type="Gene3D" id="2.40.128.20">
    <property type="match status" value="1"/>
</dbReference>
<evidence type="ECO:0000313" key="2">
    <source>
        <dbReference type="EMBL" id="RCI75163.1"/>
    </source>
</evidence>